<dbReference type="EMBL" id="JAOB01000047">
    <property type="protein sequence ID" value="EUA33145.1"/>
    <property type="molecule type" value="Genomic_DNA"/>
</dbReference>
<dbReference type="PATRIC" id="fig|1299334.3.peg.4937"/>
<name>X8AQR1_MYCXE</name>
<evidence type="ECO:0000313" key="2">
    <source>
        <dbReference type="EMBL" id="EUA33145.1"/>
    </source>
</evidence>
<feature type="region of interest" description="Disordered" evidence="1">
    <location>
        <begin position="36"/>
        <end position="70"/>
    </location>
</feature>
<feature type="compositionally biased region" description="Basic residues" evidence="1">
    <location>
        <begin position="50"/>
        <end position="70"/>
    </location>
</feature>
<reference evidence="2" key="1">
    <citation type="submission" date="2014-01" db="EMBL/GenBank/DDBJ databases">
        <authorList>
            <person name="Brown-Elliot B."/>
            <person name="Wallace R."/>
            <person name="Lenaerts A."/>
            <person name="Ordway D."/>
            <person name="DeGroote M.A."/>
            <person name="Parker T."/>
            <person name="Sizemore C."/>
            <person name="Tallon L.J."/>
            <person name="Sadzewicz L.K."/>
            <person name="Sengamalay N."/>
            <person name="Fraser C.M."/>
            <person name="Hine E."/>
            <person name="Shefchek K.A."/>
            <person name="Das S.P."/>
            <person name="Tettelin H."/>
        </authorList>
    </citation>
    <scope>NUCLEOTIDE SEQUENCE [LARGE SCALE GENOMIC DNA]</scope>
    <source>
        <strain evidence="2">4042</strain>
    </source>
</reference>
<protein>
    <submittedName>
        <fullName evidence="2">Uncharacterized protein</fullName>
    </submittedName>
</protein>
<gene>
    <name evidence="2" type="ORF">I553_7553</name>
</gene>
<evidence type="ECO:0000256" key="1">
    <source>
        <dbReference type="SAM" id="MobiDB-lite"/>
    </source>
</evidence>
<organism evidence="2">
    <name type="scientific">Mycobacterium xenopi 4042</name>
    <dbReference type="NCBI Taxonomy" id="1299334"/>
    <lineage>
        <taxon>Bacteria</taxon>
        <taxon>Bacillati</taxon>
        <taxon>Actinomycetota</taxon>
        <taxon>Actinomycetes</taxon>
        <taxon>Mycobacteriales</taxon>
        <taxon>Mycobacteriaceae</taxon>
        <taxon>Mycobacterium</taxon>
    </lineage>
</organism>
<sequence length="70" mass="8232">MRVDPPATSLRGDVDWTKFTRDEDIPDWIKKAYADSYRGRTATNPPRPTTSRRPRWVRLSSLRRRSQLAC</sequence>
<comment type="caution">
    <text evidence="2">The sequence shown here is derived from an EMBL/GenBank/DDBJ whole genome shotgun (WGS) entry which is preliminary data.</text>
</comment>
<proteinExistence type="predicted"/>
<dbReference type="AlphaFoldDB" id="X8AQR1"/>
<accession>X8AQR1</accession>